<keyword evidence="1" id="KW-0285">Flavoprotein</keyword>
<dbReference type="CDD" id="cd02803">
    <property type="entry name" value="OYE_like_FMN_family"/>
    <property type="match status" value="1"/>
</dbReference>
<proteinExistence type="predicted"/>
<evidence type="ECO:0000256" key="2">
    <source>
        <dbReference type="ARBA" id="ARBA00023002"/>
    </source>
</evidence>
<dbReference type="InterPro" id="IPR013785">
    <property type="entry name" value="Aldolase_TIM"/>
</dbReference>
<sequence>MFAPVALGRLTLANRFVRSATWEGMAAVDGSVTEKLTETLVRLAQGGVGLVIAGHAYVQKQGQAGPWKLGVHSSAMQPGLTGLTGAVHAAGGRIAAQLAHAGQAALVALSGEEAVGPSDGEGFRAMTEAAIESTVEAFAKAARLCRESGFDAVQIHAAHGYLLSQFLSPYYNKRTDAFGGSLANRARFLLAVVKRVRLAVGPGYPVLCKVNSEDFVPGGLTVEEAVTVAGWLKEAGLDVLELSGGTGDSGRLMPVRPGKIQSPEGEGYFKVAAGRIKAAVDLPLILVGGIRSFEAARRLVADGVCDAVSLSRPLIREPELINRWKSGDLRPSTCISDNLCFRPAKNGEGIYCLTEKVAAEKAAKG</sequence>
<dbReference type="InterPro" id="IPR001155">
    <property type="entry name" value="OxRdtase_FMN_N"/>
</dbReference>
<reference evidence="4 5" key="1">
    <citation type="submission" date="2020-01" db="EMBL/GenBank/DDBJ databases">
        <title>Genome sequence of Desulfovibrio aerotolerans DSM 16695(T).</title>
        <authorList>
            <person name="Karnachuk O."/>
            <person name="Avakyan M."/>
            <person name="Mardanov A."/>
            <person name="Kadnikov V."/>
            <person name="Ravin N."/>
        </authorList>
    </citation>
    <scope>NUCLEOTIDE SEQUENCE [LARGE SCALE GENOMIC DNA]</scope>
    <source>
        <strain evidence="4 5">DSM 16695</strain>
    </source>
</reference>
<dbReference type="PANTHER" id="PTHR43656:SF2">
    <property type="entry name" value="BINDING OXIDOREDUCTASE, PUTATIVE (AFU_ORTHOLOGUE AFUA_2G08260)-RELATED"/>
    <property type="match status" value="1"/>
</dbReference>
<dbReference type="OrthoDB" id="9784632at2"/>
<dbReference type="AlphaFoldDB" id="A0A7C9ILK1"/>
<gene>
    <name evidence="4" type="ORF">GTA51_01850</name>
</gene>
<dbReference type="Gene3D" id="3.20.20.70">
    <property type="entry name" value="Aldolase class I"/>
    <property type="match status" value="1"/>
</dbReference>
<dbReference type="GO" id="GO:0010181">
    <property type="term" value="F:FMN binding"/>
    <property type="evidence" value="ECO:0007669"/>
    <property type="project" value="InterPro"/>
</dbReference>
<dbReference type="PANTHER" id="PTHR43656">
    <property type="entry name" value="BINDING OXIDOREDUCTASE, PUTATIVE (AFU_ORTHOLOGUE AFUA_2G08260)-RELATED"/>
    <property type="match status" value="1"/>
</dbReference>
<keyword evidence="2" id="KW-0560">Oxidoreductase</keyword>
<name>A0A7C9ILK1_9BACT</name>
<keyword evidence="5" id="KW-1185">Reference proteome</keyword>
<evidence type="ECO:0000256" key="1">
    <source>
        <dbReference type="ARBA" id="ARBA00022630"/>
    </source>
</evidence>
<feature type="domain" description="NADH:flavin oxidoreductase/NADH oxidase N-terminal" evidence="3">
    <location>
        <begin position="1"/>
        <end position="327"/>
    </location>
</feature>
<dbReference type="Pfam" id="PF00724">
    <property type="entry name" value="Oxidored_FMN"/>
    <property type="match status" value="1"/>
</dbReference>
<accession>A0A7C9ILK1</accession>
<dbReference type="GO" id="GO:0016491">
    <property type="term" value="F:oxidoreductase activity"/>
    <property type="evidence" value="ECO:0007669"/>
    <property type="project" value="UniProtKB-KW"/>
</dbReference>
<dbReference type="InterPro" id="IPR051799">
    <property type="entry name" value="NADH_flavin_oxidoreductase"/>
</dbReference>
<evidence type="ECO:0000313" key="4">
    <source>
        <dbReference type="EMBL" id="MYL81879.1"/>
    </source>
</evidence>
<dbReference type="Proteomes" id="UP000482487">
    <property type="component" value="Unassembled WGS sequence"/>
</dbReference>
<protein>
    <submittedName>
        <fullName evidence="4">NADH:flavin oxidoreductase</fullName>
    </submittedName>
</protein>
<organism evidence="4 5">
    <name type="scientific">Solidesulfovibrio aerotolerans</name>
    <dbReference type="NCBI Taxonomy" id="295255"/>
    <lineage>
        <taxon>Bacteria</taxon>
        <taxon>Pseudomonadati</taxon>
        <taxon>Thermodesulfobacteriota</taxon>
        <taxon>Desulfovibrionia</taxon>
        <taxon>Desulfovibrionales</taxon>
        <taxon>Desulfovibrionaceae</taxon>
        <taxon>Solidesulfovibrio</taxon>
    </lineage>
</organism>
<evidence type="ECO:0000259" key="3">
    <source>
        <dbReference type="Pfam" id="PF00724"/>
    </source>
</evidence>
<evidence type="ECO:0000313" key="5">
    <source>
        <dbReference type="Proteomes" id="UP000482487"/>
    </source>
</evidence>
<comment type="caution">
    <text evidence="4">The sequence shown here is derived from an EMBL/GenBank/DDBJ whole genome shotgun (WGS) entry which is preliminary data.</text>
</comment>
<dbReference type="EMBL" id="WVUD01000002">
    <property type="protein sequence ID" value="MYL81879.1"/>
    <property type="molecule type" value="Genomic_DNA"/>
</dbReference>
<dbReference type="SUPFAM" id="SSF51395">
    <property type="entry name" value="FMN-linked oxidoreductases"/>
    <property type="match status" value="1"/>
</dbReference>